<feature type="domain" description="DUF4422" evidence="1">
    <location>
        <begin position="3"/>
        <end position="102"/>
    </location>
</feature>
<name>A0ABT8DAH1_9RHOB</name>
<dbReference type="Pfam" id="PF14393">
    <property type="entry name" value="DUF4422"/>
    <property type="match status" value="1"/>
</dbReference>
<reference evidence="3" key="1">
    <citation type="journal article" date="2019" name="Int. J. Syst. Evol. Microbiol.">
        <title>The Global Catalogue of Microorganisms (GCM) 10K type strain sequencing project: providing services to taxonomists for standard genome sequencing and annotation.</title>
        <authorList>
            <consortium name="The Broad Institute Genomics Platform"/>
            <consortium name="The Broad Institute Genome Sequencing Center for Infectious Disease"/>
            <person name="Wu L."/>
            <person name="Ma J."/>
        </authorList>
    </citation>
    <scope>NUCLEOTIDE SEQUENCE [LARGE SCALE GENOMIC DNA]</scope>
    <source>
        <strain evidence="3">CECT 8482</strain>
    </source>
</reference>
<gene>
    <name evidence="2" type="ORF">QWZ10_22225</name>
</gene>
<proteinExistence type="predicted"/>
<sequence length="166" mass="18947">MRRSVETQYAHCHDAGDLALLRDLIAEMRPDFRPDFERSLGGNRLIIGNIFIMRRDIFDHYSALLFPLLAAVHRRRQPEGRSAYQRRYIGFLAERIFSAYVMGDLMREQFSGPEVTHRTILNIGRSDVTAANPLRLARMVAKGQIGLRDLTGTLRNRYKNAGSGAL</sequence>
<comment type="caution">
    <text evidence="2">The sequence shown here is derived from an EMBL/GenBank/DDBJ whole genome shotgun (WGS) entry which is preliminary data.</text>
</comment>
<evidence type="ECO:0000313" key="3">
    <source>
        <dbReference type="Proteomes" id="UP001243846"/>
    </source>
</evidence>
<accession>A0ABT8DAH1</accession>
<dbReference type="InterPro" id="IPR025536">
    <property type="entry name" value="DUF4422"/>
</dbReference>
<evidence type="ECO:0000259" key="1">
    <source>
        <dbReference type="Pfam" id="PF14393"/>
    </source>
</evidence>
<dbReference type="Proteomes" id="UP001243846">
    <property type="component" value="Unassembled WGS sequence"/>
</dbReference>
<evidence type="ECO:0000313" key="2">
    <source>
        <dbReference type="EMBL" id="MDN3713793.1"/>
    </source>
</evidence>
<dbReference type="EMBL" id="JAUFRC010000002">
    <property type="protein sequence ID" value="MDN3713793.1"/>
    <property type="molecule type" value="Genomic_DNA"/>
</dbReference>
<organism evidence="2 3">
    <name type="scientific">Paracoccus cavernae</name>
    <dbReference type="NCBI Taxonomy" id="1571207"/>
    <lineage>
        <taxon>Bacteria</taxon>
        <taxon>Pseudomonadati</taxon>
        <taxon>Pseudomonadota</taxon>
        <taxon>Alphaproteobacteria</taxon>
        <taxon>Rhodobacterales</taxon>
        <taxon>Paracoccaceae</taxon>
        <taxon>Paracoccus</taxon>
    </lineage>
</organism>
<protein>
    <submittedName>
        <fullName evidence="2">DUF4422 domain-containing protein</fullName>
    </submittedName>
</protein>
<keyword evidence="3" id="KW-1185">Reference proteome</keyword>